<dbReference type="PANTHER" id="PTHR46913">
    <property type="entry name" value="RING-H2 FINGER PROTEIN ATL16"/>
    <property type="match status" value="1"/>
</dbReference>
<evidence type="ECO:0000256" key="9">
    <source>
        <dbReference type="ARBA" id="ARBA00022786"/>
    </source>
</evidence>
<gene>
    <name evidence="16" type="ORF">TAV2_LOCUS19650</name>
</gene>
<dbReference type="EMBL" id="OU466862">
    <property type="protein sequence ID" value="CAH2070494.1"/>
    <property type="molecule type" value="Genomic_DNA"/>
</dbReference>
<keyword evidence="10" id="KW-0862">Zinc</keyword>
<dbReference type="Pfam" id="PF13639">
    <property type="entry name" value="zf-RING_2"/>
    <property type="match status" value="1"/>
</dbReference>
<keyword evidence="6" id="KW-0812">Transmembrane</keyword>
<dbReference type="AlphaFoldDB" id="A0AAU9SQX7"/>
<dbReference type="Proteomes" id="UP000836841">
    <property type="component" value="Chromosome 6"/>
</dbReference>
<comment type="subcellular location">
    <subcellularLocation>
        <location evidence="2">Membrane</location>
        <topology evidence="2">Single-pass membrane protein</topology>
    </subcellularLocation>
</comment>
<evidence type="ECO:0000256" key="4">
    <source>
        <dbReference type="ARBA" id="ARBA00012483"/>
    </source>
</evidence>
<evidence type="ECO:0000256" key="5">
    <source>
        <dbReference type="ARBA" id="ARBA00022679"/>
    </source>
</evidence>
<keyword evidence="5" id="KW-0808">Transferase</keyword>
<dbReference type="CDD" id="cd16461">
    <property type="entry name" value="RING-H2_EL5-like"/>
    <property type="match status" value="1"/>
</dbReference>
<evidence type="ECO:0000256" key="12">
    <source>
        <dbReference type="ARBA" id="ARBA00023136"/>
    </source>
</evidence>
<dbReference type="SUPFAM" id="SSF57850">
    <property type="entry name" value="RING/U-box"/>
    <property type="match status" value="1"/>
</dbReference>
<evidence type="ECO:0000256" key="10">
    <source>
        <dbReference type="ARBA" id="ARBA00022833"/>
    </source>
</evidence>
<feature type="domain" description="RING-type" evidence="15">
    <location>
        <begin position="25"/>
        <end position="67"/>
    </location>
</feature>
<evidence type="ECO:0000256" key="1">
    <source>
        <dbReference type="ARBA" id="ARBA00000900"/>
    </source>
</evidence>
<dbReference type="GO" id="GO:0016020">
    <property type="term" value="C:membrane"/>
    <property type="evidence" value="ECO:0007669"/>
    <property type="project" value="UniProtKB-SubCell"/>
</dbReference>
<comment type="pathway">
    <text evidence="3">Protein modification; protein ubiquitination.</text>
</comment>
<evidence type="ECO:0000256" key="7">
    <source>
        <dbReference type="ARBA" id="ARBA00022723"/>
    </source>
</evidence>
<dbReference type="InterPro" id="IPR001841">
    <property type="entry name" value="Znf_RING"/>
</dbReference>
<protein>
    <recommendedName>
        <fullName evidence="4">RING-type E3 ubiquitin transferase</fullName>
        <ecNumber evidence="4">2.3.2.27</ecNumber>
    </recommendedName>
</protein>
<dbReference type="GO" id="GO:0016567">
    <property type="term" value="P:protein ubiquitination"/>
    <property type="evidence" value="ECO:0007669"/>
    <property type="project" value="InterPro"/>
</dbReference>
<dbReference type="EC" id="2.3.2.27" evidence="4"/>
<evidence type="ECO:0000256" key="13">
    <source>
        <dbReference type="ARBA" id="ARBA00024209"/>
    </source>
</evidence>
<reference evidence="16 17" key="1">
    <citation type="submission" date="2022-03" db="EMBL/GenBank/DDBJ databases">
        <authorList>
            <person name="Nunn A."/>
            <person name="Chopra R."/>
            <person name="Nunn A."/>
            <person name="Contreras Garrido A."/>
        </authorList>
    </citation>
    <scope>NUCLEOTIDE SEQUENCE [LARGE SCALE GENOMIC DNA]</scope>
</reference>
<evidence type="ECO:0000313" key="17">
    <source>
        <dbReference type="Proteomes" id="UP000836841"/>
    </source>
</evidence>
<evidence type="ECO:0000256" key="6">
    <source>
        <dbReference type="ARBA" id="ARBA00022692"/>
    </source>
</evidence>
<keyword evidence="17" id="KW-1185">Reference proteome</keyword>
<dbReference type="SMART" id="SM00184">
    <property type="entry name" value="RING"/>
    <property type="match status" value="1"/>
</dbReference>
<dbReference type="Gene3D" id="3.30.40.10">
    <property type="entry name" value="Zinc/RING finger domain, C3HC4 (zinc finger)"/>
    <property type="match status" value="1"/>
</dbReference>
<keyword evidence="12" id="KW-0472">Membrane</keyword>
<dbReference type="InterPro" id="IPR044600">
    <property type="entry name" value="ATL1/ATL16-like"/>
</dbReference>
<proteinExistence type="inferred from homology"/>
<organism evidence="16 17">
    <name type="scientific">Thlaspi arvense</name>
    <name type="common">Field penny-cress</name>
    <dbReference type="NCBI Taxonomy" id="13288"/>
    <lineage>
        <taxon>Eukaryota</taxon>
        <taxon>Viridiplantae</taxon>
        <taxon>Streptophyta</taxon>
        <taxon>Embryophyta</taxon>
        <taxon>Tracheophyta</taxon>
        <taxon>Spermatophyta</taxon>
        <taxon>Magnoliopsida</taxon>
        <taxon>eudicotyledons</taxon>
        <taxon>Gunneridae</taxon>
        <taxon>Pentapetalae</taxon>
        <taxon>rosids</taxon>
        <taxon>malvids</taxon>
        <taxon>Brassicales</taxon>
        <taxon>Brassicaceae</taxon>
        <taxon>Thlaspideae</taxon>
        <taxon>Thlaspi</taxon>
    </lineage>
</organism>
<name>A0AAU9SQX7_THLAR</name>
<accession>A0AAU9SQX7</accession>
<dbReference type="FunFam" id="3.30.40.10:FF:000187">
    <property type="entry name" value="E3 ubiquitin-protein ligase ATL6"/>
    <property type="match status" value="1"/>
</dbReference>
<evidence type="ECO:0000256" key="3">
    <source>
        <dbReference type="ARBA" id="ARBA00004906"/>
    </source>
</evidence>
<sequence>MSSSPFRFSFTEVKGQKIGKGGIECAVCLNEFEDEEPLRWMPPCRHTFHASCIDVWLSSRSTCPVCRADLSLKPGDSFQDPRTDIETGNAQTCVSESQEDDISLMSNRVTWNNNNANYITPRSRSTGLLSSWRIFVPRSRSTGHSLVRFGENLDRFTLQFPEDVSLNLTRRSHMALPQARSSREGYRSGSVVSERGGFSFQAVSVRSTVDSDSGEQSFARLMPEKVMSL</sequence>
<evidence type="ECO:0000256" key="2">
    <source>
        <dbReference type="ARBA" id="ARBA00004167"/>
    </source>
</evidence>
<keyword evidence="9" id="KW-0833">Ubl conjugation pathway</keyword>
<evidence type="ECO:0000313" key="16">
    <source>
        <dbReference type="EMBL" id="CAH2070494.1"/>
    </source>
</evidence>
<comment type="similarity">
    <text evidence="13">Belongs to the RING-type zinc finger family. ATL subfamily.</text>
</comment>
<dbReference type="GO" id="GO:0061630">
    <property type="term" value="F:ubiquitin protein ligase activity"/>
    <property type="evidence" value="ECO:0007669"/>
    <property type="project" value="UniProtKB-EC"/>
</dbReference>
<dbReference type="PROSITE" id="PS50089">
    <property type="entry name" value="ZF_RING_2"/>
    <property type="match status" value="1"/>
</dbReference>
<dbReference type="PANTHER" id="PTHR46913:SF1">
    <property type="entry name" value="RING-H2 FINGER PROTEIN ATL16"/>
    <property type="match status" value="1"/>
</dbReference>
<keyword evidence="11" id="KW-1133">Transmembrane helix</keyword>
<dbReference type="GO" id="GO:0008270">
    <property type="term" value="F:zinc ion binding"/>
    <property type="evidence" value="ECO:0007669"/>
    <property type="project" value="UniProtKB-KW"/>
</dbReference>
<evidence type="ECO:0000256" key="11">
    <source>
        <dbReference type="ARBA" id="ARBA00022989"/>
    </source>
</evidence>
<dbReference type="InterPro" id="IPR013083">
    <property type="entry name" value="Znf_RING/FYVE/PHD"/>
</dbReference>
<keyword evidence="8 14" id="KW-0863">Zinc-finger</keyword>
<evidence type="ECO:0000256" key="14">
    <source>
        <dbReference type="PROSITE-ProRule" id="PRU00175"/>
    </source>
</evidence>
<evidence type="ECO:0000259" key="15">
    <source>
        <dbReference type="PROSITE" id="PS50089"/>
    </source>
</evidence>
<comment type="catalytic activity">
    <reaction evidence="1">
        <text>S-ubiquitinyl-[E2 ubiquitin-conjugating enzyme]-L-cysteine + [acceptor protein]-L-lysine = [E2 ubiquitin-conjugating enzyme]-L-cysteine + N(6)-ubiquitinyl-[acceptor protein]-L-lysine.</text>
        <dbReference type="EC" id="2.3.2.27"/>
    </reaction>
</comment>
<keyword evidence="7" id="KW-0479">Metal-binding</keyword>
<evidence type="ECO:0000256" key="8">
    <source>
        <dbReference type="ARBA" id="ARBA00022771"/>
    </source>
</evidence>